<dbReference type="EMBL" id="QQWG01000008">
    <property type="protein sequence ID" value="RRG21610.1"/>
    <property type="molecule type" value="Genomic_DNA"/>
</dbReference>
<protein>
    <submittedName>
        <fullName evidence="5">BlaI/MecI/CopY family transcriptional regulator</fullName>
    </submittedName>
</protein>
<dbReference type="GO" id="GO:0003677">
    <property type="term" value="F:DNA binding"/>
    <property type="evidence" value="ECO:0007669"/>
    <property type="project" value="UniProtKB-KW"/>
</dbReference>
<dbReference type="Proteomes" id="UP000285794">
    <property type="component" value="Unassembled WGS sequence"/>
</dbReference>
<dbReference type="Pfam" id="PF03965">
    <property type="entry name" value="Penicillinase_R"/>
    <property type="match status" value="1"/>
</dbReference>
<comment type="similarity">
    <text evidence="1">Belongs to the BlaI transcriptional regulatory family.</text>
</comment>
<evidence type="ECO:0000313" key="6">
    <source>
        <dbReference type="Proteomes" id="UP000285794"/>
    </source>
</evidence>
<evidence type="ECO:0000256" key="1">
    <source>
        <dbReference type="ARBA" id="ARBA00011046"/>
    </source>
</evidence>
<evidence type="ECO:0000313" key="5">
    <source>
        <dbReference type="EMBL" id="RRG21610.1"/>
    </source>
</evidence>
<dbReference type="InterPro" id="IPR036388">
    <property type="entry name" value="WH-like_DNA-bd_sf"/>
</dbReference>
<dbReference type="PIRSF" id="PIRSF019455">
    <property type="entry name" value="CopR_AtkY"/>
    <property type="match status" value="1"/>
</dbReference>
<gene>
    <name evidence="5" type="ORF">DWB61_10040</name>
</gene>
<evidence type="ECO:0000256" key="2">
    <source>
        <dbReference type="ARBA" id="ARBA00023015"/>
    </source>
</evidence>
<comment type="caution">
    <text evidence="5">The sequence shown here is derived from an EMBL/GenBank/DDBJ whole genome shotgun (WGS) entry which is preliminary data.</text>
</comment>
<accession>A0A425Y1M3</accession>
<sequence>MKELTKAEEQIMQYLWKLEKAFLKDIVSEFPEPRPANTTVATVIRILVKKGFIGFETFGKTNQYFPIVPKKVYAREFMSGMIKSFFNNSAKGFASFFTKEQDLSLSELEEMKALIEEQIQNKKANPDD</sequence>
<dbReference type="AlphaFoldDB" id="A0A425Y1M3"/>
<reference evidence="5 6" key="1">
    <citation type="submission" date="2018-07" db="EMBL/GenBank/DDBJ databases">
        <title>Draft genome sequence of Ancylomarina sp. M1P.</title>
        <authorList>
            <person name="Yadav S."/>
            <person name="Villanueva L."/>
            <person name="Damste J.S.S."/>
        </authorList>
    </citation>
    <scope>NUCLEOTIDE SEQUENCE [LARGE SCALE GENOMIC DNA]</scope>
    <source>
        <strain evidence="5 6">M1P</strain>
    </source>
</reference>
<evidence type="ECO:0000256" key="4">
    <source>
        <dbReference type="ARBA" id="ARBA00023163"/>
    </source>
</evidence>
<dbReference type="Gene3D" id="1.10.4040.10">
    <property type="entry name" value="Penicillinase repressor domain"/>
    <property type="match status" value="1"/>
</dbReference>
<keyword evidence="3" id="KW-0238">DNA-binding</keyword>
<dbReference type="GO" id="GO:0045892">
    <property type="term" value="P:negative regulation of DNA-templated transcription"/>
    <property type="evidence" value="ECO:0007669"/>
    <property type="project" value="InterPro"/>
</dbReference>
<dbReference type="InterPro" id="IPR005650">
    <property type="entry name" value="BlaI_family"/>
</dbReference>
<proteinExistence type="inferred from homology"/>
<keyword evidence="4" id="KW-0804">Transcription</keyword>
<keyword evidence="6" id="KW-1185">Reference proteome</keyword>
<dbReference type="InterPro" id="IPR036390">
    <property type="entry name" value="WH_DNA-bd_sf"/>
</dbReference>
<evidence type="ECO:0000256" key="3">
    <source>
        <dbReference type="ARBA" id="ARBA00023125"/>
    </source>
</evidence>
<dbReference type="RefSeq" id="WP_125030761.1">
    <property type="nucleotide sequence ID" value="NZ_JAPXVP010000001.1"/>
</dbReference>
<dbReference type="SUPFAM" id="SSF46785">
    <property type="entry name" value="Winged helix' DNA-binding domain"/>
    <property type="match status" value="1"/>
</dbReference>
<name>A0A425Y1M3_9BACT</name>
<organism evidence="5 6">
    <name type="scientific">Ancylomarina euxinus</name>
    <dbReference type="NCBI Taxonomy" id="2283627"/>
    <lineage>
        <taxon>Bacteria</taxon>
        <taxon>Pseudomonadati</taxon>
        <taxon>Bacteroidota</taxon>
        <taxon>Bacteroidia</taxon>
        <taxon>Marinilabiliales</taxon>
        <taxon>Marinifilaceae</taxon>
        <taxon>Ancylomarina</taxon>
    </lineage>
</organism>
<dbReference type="OrthoDB" id="1098508at2"/>
<keyword evidence="2" id="KW-0805">Transcription regulation</keyword>
<dbReference type="Gene3D" id="1.10.10.10">
    <property type="entry name" value="Winged helix-like DNA-binding domain superfamily/Winged helix DNA-binding domain"/>
    <property type="match status" value="1"/>
</dbReference>